<accession>C6PPH1</accession>
<protein>
    <submittedName>
        <fullName evidence="1">Uncharacterized protein</fullName>
    </submittedName>
</protein>
<name>C6PPH1_9CLOT</name>
<evidence type="ECO:0000313" key="1">
    <source>
        <dbReference type="EMBL" id="EET88865.1"/>
    </source>
</evidence>
<evidence type="ECO:0000313" key="2">
    <source>
        <dbReference type="Proteomes" id="UP000004198"/>
    </source>
</evidence>
<dbReference type="AlphaFoldDB" id="C6PPH1"/>
<sequence>MLLLASVFLGTGLMSIDCAEIVVKILLRSRIKEWKLVKKIF</sequence>
<comment type="caution">
    <text evidence="1">The sequence shown here is derived from an EMBL/GenBank/DDBJ whole genome shotgun (WGS) entry which is preliminary data.</text>
</comment>
<organism evidence="1 2">
    <name type="scientific">Clostridium carboxidivorans P7</name>
    <dbReference type="NCBI Taxonomy" id="536227"/>
    <lineage>
        <taxon>Bacteria</taxon>
        <taxon>Bacillati</taxon>
        <taxon>Bacillota</taxon>
        <taxon>Clostridia</taxon>
        <taxon>Eubacteriales</taxon>
        <taxon>Clostridiaceae</taxon>
        <taxon>Clostridium</taxon>
    </lineage>
</organism>
<dbReference type="Proteomes" id="UP000004198">
    <property type="component" value="Unassembled WGS sequence"/>
</dbReference>
<dbReference type="EMBL" id="ACVI01000007">
    <property type="protein sequence ID" value="EET88865.1"/>
    <property type="molecule type" value="Genomic_DNA"/>
</dbReference>
<gene>
    <name evidence="1" type="ORF">CcarbDRAFT_0688</name>
</gene>
<reference evidence="1 2" key="1">
    <citation type="submission" date="2009-06" db="EMBL/GenBank/DDBJ databases">
        <title>The draft genome of Clostridium carboxidivorans P7.</title>
        <authorList>
            <consortium name="US DOE Joint Genome Institute (JGI-PGF)"/>
            <person name="Lucas S."/>
            <person name="Copeland A."/>
            <person name="Lapidus A."/>
            <person name="Glavina del Rio T."/>
            <person name="Tice H."/>
            <person name="Bruce D."/>
            <person name="Goodwin L."/>
            <person name="Pitluck S."/>
            <person name="Larimer F."/>
            <person name="Land M.L."/>
            <person name="Hauser L."/>
            <person name="Hemme C.L."/>
        </authorList>
    </citation>
    <scope>NUCLEOTIDE SEQUENCE [LARGE SCALE GENOMIC DNA]</scope>
    <source>
        <strain evidence="1 2">P7</strain>
    </source>
</reference>
<keyword evidence="2" id="KW-1185">Reference proteome</keyword>
<proteinExistence type="predicted"/>